<feature type="transmembrane region" description="Helical" evidence="9">
    <location>
        <begin position="165"/>
        <end position="190"/>
    </location>
</feature>
<evidence type="ECO:0000256" key="8">
    <source>
        <dbReference type="ARBA" id="ARBA00023136"/>
    </source>
</evidence>
<evidence type="ECO:0000256" key="9">
    <source>
        <dbReference type="SAM" id="Phobius"/>
    </source>
</evidence>
<dbReference type="AlphaFoldDB" id="A0A9W4NFS9"/>
<keyword evidence="3" id="KW-0813">Transport</keyword>
<dbReference type="GO" id="GO:0035673">
    <property type="term" value="F:oligopeptide transmembrane transporter activity"/>
    <property type="evidence" value="ECO:0007669"/>
    <property type="project" value="InterPro"/>
</dbReference>
<keyword evidence="7 9" id="KW-1133">Transmembrane helix</keyword>
<evidence type="ECO:0000313" key="10">
    <source>
        <dbReference type="EMBL" id="CAG8371231.1"/>
    </source>
</evidence>
<protein>
    <submittedName>
        <fullName evidence="10">Uncharacterized protein</fullName>
    </submittedName>
</protein>
<dbReference type="Pfam" id="PF03169">
    <property type="entry name" value="OPT"/>
    <property type="match status" value="1"/>
</dbReference>
<evidence type="ECO:0000256" key="5">
    <source>
        <dbReference type="ARBA" id="ARBA00022856"/>
    </source>
</evidence>
<dbReference type="InterPro" id="IPR004648">
    <property type="entry name" value="Oligpept_transpt"/>
</dbReference>
<organism evidence="10 11">
    <name type="scientific">Penicillium salamii</name>
    <dbReference type="NCBI Taxonomy" id="1612424"/>
    <lineage>
        <taxon>Eukaryota</taxon>
        <taxon>Fungi</taxon>
        <taxon>Dikarya</taxon>
        <taxon>Ascomycota</taxon>
        <taxon>Pezizomycotina</taxon>
        <taxon>Eurotiomycetes</taxon>
        <taxon>Eurotiomycetidae</taxon>
        <taxon>Eurotiales</taxon>
        <taxon>Aspergillaceae</taxon>
        <taxon>Penicillium</taxon>
    </lineage>
</organism>
<dbReference type="EMBL" id="CAJVPD010000222">
    <property type="protein sequence ID" value="CAG8371231.1"/>
    <property type="molecule type" value="Genomic_DNA"/>
</dbReference>
<dbReference type="GO" id="GO:0015031">
    <property type="term" value="P:protein transport"/>
    <property type="evidence" value="ECO:0007669"/>
    <property type="project" value="UniProtKB-KW"/>
</dbReference>
<comment type="similarity">
    <text evidence="2">Belongs to the oligopeptide OPT transporter family.</text>
</comment>
<comment type="subcellular location">
    <subcellularLocation>
        <location evidence="1">Membrane</location>
        <topology evidence="1">Multi-pass membrane protein</topology>
    </subcellularLocation>
</comment>
<dbReference type="Proteomes" id="UP001152592">
    <property type="component" value="Unassembled WGS sequence"/>
</dbReference>
<keyword evidence="5" id="KW-0571">Peptide transport</keyword>
<keyword evidence="6" id="KW-0653">Protein transport</keyword>
<dbReference type="OrthoDB" id="417697at2759"/>
<feature type="transmembrane region" description="Helical" evidence="9">
    <location>
        <begin position="136"/>
        <end position="153"/>
    </location>
</feature>
<evidence type="ECO:0000256" key="3">
    <source>
        <dbReference type="ARBA" id="ARBA00022448"/>
    </source>
</evidence>
<reference evidence="10" key="1">
    <citation type="submission" date="2021-07" db="EMBL/GenBank/DDBJ databases">
        <authorList>
            <person name="Branca A.L. A."/>
        </authorList>
    </citation>
    <scope>NUCLEOTIDE SEQUENCE</scope>
</reference>
<comment type="caution">
    <text evidence="10">The sequence shown here is derived from an EMBL/GenBank/DDBJ whole genome shotgun (WGS) entry which is preliminary data.</text>
</comment>
<gene>
    <name evidence="10" type="ORF">PSALAMII_LOCUS4677</name>
</gene>
<evidence type="ECO:0000313" key="11">
    <source>
        <dbReference type="Proteomes" id="UP001152592"/>
    </source>
</evidence>
<keyword evidence="8 9" id="KW-0472">Membrane</keyword>
<evidence type="ECO:0000256" key="7">
    <source>
        <dbReference type="ARBA" id="ARBA00022989"/>
    </source>
</evidence>
<accession>A0A9W4NFS9</accession>
<keyword evidence="4 9" id="KW-0812">Transmembrane</keyword>
<evidence type="ECO:0000256" key="2">
    <source>
        <dbReference type="ARBA" id="ARBA00008807"/>
    </source>
</evidence>
<dbReference type="PANTHER" id="PTHR22601">
    <property type="entry name" value="ISP4 LIKE PROTEIN"/>
    <property type="match status" value="1"/>
</dbReference>
<evidence type="ECO:0000256" key="6">
    <source>
        <dbReference type="ARBA" id="ARBA00022927"/>
    </source>
</evidence>
<sequence length="231" mass="25366">MFKIISTDLVGQGLYFAMDMKLAHYLKVPPQTCFVAQGVATILGALTQVGVTLWMLGHIAGICESGQPSGFTCPNGRTIYSASVIWGLVGPRRASSSLFRRQNLLPVVTFLLDRRFNSPRDLPTLSGTANVPPATGINYSSWALVIYIFNHFIKQRYFAWWTKYNYVLAAALDTGLALSGIVIFFCISYPGAHFPKWWGNTVYLNTADAEGVAYMAVPSIGHFGPPNGTWS</sequence>
<dbReference type="NCBIfam" id="TIGR00728">
    <property type="entry name" value="OPT_sfam"/>
    <property type="match status" value="1"/>
</dbReference>
<evidence type="ECO:0000256" key="1">
    <source>
        <dbReference type="ARBA" id="ARBA00004141"/>
    </source>
</evidence>
<evidence type="ECO:0000256" key="4">
    <source>
        <dbReference type="ARBA" id="ARBA00022692"/>
    </source>
</evidence>
<dbReference type="GO" id="GO:0016020">
    <property type="term" value="C:membrane"/>
    <property type="evidence" value="ECO:0007669"/>
    <property type="project" value="UniProtKB-SubCell"/>
</dbReference>
<name>A0A9W4NFS9_9EURO</name>
<proteinExistence type="inferred from homology"/>
<dbReference type="InterPro" id="IPR004813">
    <property type="entry name" value="OPT"/>
</dbReference>